<dbReference type="PANTHER" id="PTHR23513:SF11">
    <property type="entry name" value="STAPHYLOFERRIN A TRANSPORTER"/>
    <property type="match status" value="1"/>
</dbReference>
<name>A0A7C1H546_9BACT</name>
<gene>
    <name evidence="9" type="ORF">ENN47_02545</name>
</gene>
<dbReference type="InterPro" id="IPR020846">
    <property type="entry name" value="MFS_dom"/>
</dbReference>
<proteinExistence type="predicted"/>
<feature type="transmembrane region" description="Helical" evidence="7">
    <location>
        <begin position="388"/>
        <end position="407"/>
    </location>
</feature>
<dbReference type="PROSITE" id="PS50850">
    <property type="entry name" value="MFS"/>
    <property type="match status" value="1"/>
</dbReference>
<feature type="transmembrane region" description="Helical" evidence="7">
    <location>
        <begin position="27"/>
        <end position="51"/>
    </location>
</feature>
<evidence type="ECO:0000256" key="6">
    <source>
        <dbReference type="ARBA" id="ARBA00023136"/>
    </source>
</evidence>
<keyword evidence="2" id="KW-0813">Transport</keyword>
<feature type="transmembrane region" description="Helical" evidence="7">
    <location>
        <begin position="223"/>
        <end position="248"/>
    </location>
</feature>
<keyword evidence="5 7" id="KW-1133">Transmembrane helix</keyword>
<feature type="transmembrane region" description="Helical" evidence="7">
    <location>
        <begin position="322"/>
        <end position="345"/>
    </location>
</feature>
<evidence type="ECO:0000256" key="1">
    <source>
        <dbReference type="ARBA" id="ARBA00004651"/>
    </source>
</evidence>
<feature type="domain" description="Major facilitator superfamily (MFS) profile" evidence="8">
    <location>
        <begin position="24"/>
        <end position="411"/>
    </location>
</feature>
<dbReference type="InterPro" id="IPR010290">
    <property type="entry name" value="TM_effector"/>
</dbReference>
<dbReference type="SUPFAM" id="SSF103473">
    <property type="entry name" value="MFS general substrate transporter"/>
    <property type="match status" value="1"/>
</dbReference>
<evidence type="ECO:0000256" key="7">
    <source>
        <dbReference type="SAM" id="Phobius"/>
    </source>
</evidence>
<feature type="transmembrane region" description="Helical" evidence="7">
    <location>
        <begin position="57"/>
        <end position="78"/>
    </location>
</feature>
<feature type="transmembrane region" description="Helical" evidence="7">
    <location>
        <begin position="357"/>
        <end position="376"/>
    </location>
</feature>
<evidence type="ECO:0000313" key="9">
    <source>
        <dbReference type="EMBL" id="HDP77066.1"/>
    </source>
</evidence>
<dbReference type="Pfam" id="PF05977">
    <property type="entry name" value="MFS_3"/>
    <property type="match status" value="1"/>
</dbReference>
<evidence type="ECO:0000256" key="5">
    <source>
        <dbReference type="ARBA" id="ARBA00022989"/>
    </source>
</evidence>
<dbReference type="Gene3D" id="1.20.1250.20">
    <property type="entry name" value="MFS general substrate transporter like domains"/>
    <property type="match status" value="1"/>
</dbReference>
<feature type="transmembrane region" description="Helical" evidence="7">
    <location>
        <begin position="116"/>
        <end position="132"/>
    </location>
</feature>
<evidence type="ECO:0000259" key="8">
    <source>
        <dbReference type="PROSITE" id="PS50850"/>
    </source>
</evidence>
<evidence type="ECO:0000256" key="3">
    <source>
        <dbReference type="ARBA" id="ARBA00022475"/>
    </source>
</evidence>
<dbReference type="Proteomes" id="UP000886198">
    <property type="component" value="Unassembled WGS sequence"/>
</dbReference>
<keyword evidence="3" id="KW-1003">Cell membrane</keyword>
<dbReference type="GO" id="GO:0022857">
    <property type="term" value="F:transmembrane transporter activity"/>
    <property type="evidence" value="ECO:0007669"/>
    <property type="project" value="InterPro"/>
</dbReference>
<evidence type="ECO:0000256" key="4">
    <source>
        <dbReference type="ARBA" id="ARBA00022692"/>
    </source>
</evidence>
<organism evidence="9">
    <name type="scientific">Mesotoga infera</name>
    <dbReference type="NCBI Taxonomy" id="1236046"/>
    <lineage>
        <taxon>Bacteria</taxon>
        <taxon>Thermotogati</taxon>
        <taxon>Thermotogota</taxon>
        <taxon>Thermotogae</taxon>
        <taxon>Kosmotogales</taxon>
        <taxon>Kosmotogaceae</taxon>
        <taxon>Mesotoga</taxon>
    </lineage>
</organism>
<dbReference type="CDD" id="cd06173">
    <property type="entry name" value="MFS_MefA_like"/>
    <property type="match status" value="1"/>
</dbReference>
<dbReference type="InterPro" id="IPR036259">
    <property type="entry name" value="MFS_trans_sf"/>
</dbReference>
<evidence type="ECO:0000256" key="2">
    <source>
        <dbReference type="ARBA" id="ARBA00022448"/>
    </source>
</evidence>
<feature type="transmembrane region" description="Helical" evidence="7">
    <location>
        <begin position="300"/>
        <end position="316"/>
    </location>
</feature>
<keyword evidence="6 7" id="KW-0472">Membrane</keyword>
<comment type="caution">
    <text evidence="9">The sequence shown here is derived from an EMBL/GenBank/DDBJ whole genome shotgun (WGS) entry which is preliminary data.</text>
</comment>
<dbReference type="EMBL" id="DSBT01000074">
    <property type="protein sequence ID" value="HDP77066.1"/>
    <property type="molecule type" value="Genomic_DNA"/>
</dbReference>
<dbReference type="GO" id="GO:0005886">
    <property type="term" value="C:plasma membrane"/>
    <property type="evidence" value="ECO:0007669"/>
    <property type="project" value="UniProtKB-SubCell"/>
</dbReference>
<dbReference type="PANTHER" id="PTHR23513">
    <property type="entry name" value="INTEGRAL MEMBRANE EFFLUX PROTEIN-RELATED"/>
    <property type="match status" value="1"/>
</dbReference>
<protein>
    <submittedName>
        <fullName evidence="9">MFS transporter</fullName>
    </submittedName>
</protein>
<comment type="subcellular location">
    <subcellularLocation>
        <location evidence="1">Cell membrane</location>
        <topology evidence="1">Multi-pass membrane protein</topology>
    </subcellularLocation>
</comment>
<feature type="transmembrane region" description="Helical" evidence="7">
    <location>
        <begin position="170"/>
        <end position="202"/>
    </location>
</feature>
<dbReference type="AlphaFoldDB" id="A0A7C1H546"/>
<feature type="transmembrane region" description="Helical" evidence="7">
    <location>
        <begin position="90"/>
        <end position="110"/>
    </location>
</feature>
<keyword evidence="4 7" id="KW-0812">Transmembrane</keyword>
<accession>A0A7C1H546</accession>
<sequence length="422" mass="45465">MANSLQDLLFSRMEKTFPALKVRNFRYFWVGQLISVMGTWMQTAAQSWLVLTITDSPFLLGLLGVAQFTPVLILSLPAGVFVDRFPKRSIVILTQIASMILAFILAILVFTNTVQYWHIFLLAFGLGMVKTLDIPARQSFMIELVGRDVVLNAVALNSTVINLGRIVGPALAGVVMALVGAGWCFLVNGITFIAVIIGLLKIDVAPIVKKRPKGTVIPDIKEGLIYLFKSPILTTTTLILAIVSTFGMNYSVLIPVFARNQLGLDAQGYGLLMSSLGVGSLLGALIVAGGSSRGPNRVRLFVVPFITSSLFIIMGFNRSYLLSALLIGSMGFANIFFTTTANSLMQINSDNEYRGRVMSVYSLVFAGSTPLGNMFVGSIADRAGGGSAFFWAGVVTVLLVLGTTMAHRVRKRISAAKSDASA</sequence>
<feature type="transmembrane region" description="Helical" evidence="7">
    <location>
        <begin position="268"/>
        <end position="288"/>
    </location>
</feature>
<feature type="transmembrane region" description="Helical" evidence="7">
    <location>
        <begin position="144"/>
        <end position="164"/>
    </location>
</feature>
<reference evidence="9" key="1">
    <citation type="journal article" date="2020" name="mSystems">
        <title>Genome- and Community-Level Interaction Insights into Carbon Utilization and Element Cycling Functions of Hydrothermarchaeota in Hydrothermal Sediment.</title>
        <authorList>
            <person name="Zhou Z."/>
            <person name="Liu Y."/>
            <person name="Xu W."/>
            <person name="Pan J."/>
            <person name="Luo Z.H."/>
            <person name="Li M."/>
        </authorList>
    </citation>
    <scope>NUCLEOTIDE SEQUENCE [LARGE SCALE GENOMIC DNA]</scope>
    <source>
        <strain evidence="9">SpSt-1179</strain>
    </source>
</reference>